<dbReference type="AlphaFoldDB" id="A0A0K1W0Q5"/>
<evidence type="ECO:0000256" key="1">
    <source>
        <dbReference type="ARBA" id="ARBA00008428"/>
    </source>
</evidence>
<dbReference type="CDD" id="cd00984">
    <property type="entry name" value="DnaB_C"/>
    <property type="match status" value="1"/>
</dbReference>
<evidence type="ECO:0000256" key="2">
    <source>
        <dbReference type="ARBA" id="ARBA00022515"/>
    </source>
</evidence>
<evidence type="ECO:0000256" key="3">
    <source>
        <dbReference type="ARBA" id="ARBA00022705"/>
    </source>
</evidence>
<dbReference type="PROSITE" id="PS51199">
    <property type="entry name" value="SF4_HELICASE"/>
    <property type="match status" value="1"/>
</dbReference>
<evidence type="ECO:0000256" key="12">
    <source>
        <dbReference type="RuleBase" id="RU362085"/>
    </source>
</evidence>
<evidence type="ECO:0000256" key="11">
    <source>
        <dbReference type="NCBIfam" id="TIGR00665"/>
    </source>
</evidence>
<evidence type="ECO:0000313" key="14">
    <source>
        <dbReference type="EMBL" id="AKX33692.1"/>
    </source>
</evidence>
<reference evidence="14 15" key="1">
    <citation type="journal article" date="2015" name="Genome Announc.">
        <title>Complete Genome Sequence of Spiroplasma litorale TN-1T (DSM 21781), a Bacterium Isolated from a Green-Eyed Horsefly (Tabanus nigrovittatus).</title>
        <authorList>
            <person name="Lo W.S."/>
            <person name="Lai Y.C."/>
            <person name="Lien Y.W."/>
            <person name="Wang T.H."/>
            <person name="Kuo C.H."/>
        </authorList>
    </citation>
    <scope>NUCLEOTIDE SEQUENCE [LARGE SCALE GENOMIC DNA]</scope>
    <source>
        <strain evidence="14 15">TN-1</strain>
    </source>
</reference>
<dbReference type="GO" id="GO:0016887">
    <property type="term" value="F:ATP hydrolysis activity"/>
    <property type="evidence" value="ECO:0007669"/>
    <property type="project" value="RHEA"/>
</dbReference>
<sequence>MNLETSSEQFNNKTLVDLEKTVLSIAVHSPKACFEILTQLNKDDFFLKEHGIIFQTINDVSQESRIITLTKLIEKLETTKKLDEVGGIEYISNISGYYITDEGFEDYIDLVFKSSIGRKLDKELDYIKKLRENKVPIDEVFLETQQRILDIKTDVHKDEATEVKEIIVDVIKKLEDLEKNQEIINGVPSGYSELDQMTSGWQKGDFIILAARPSMGKTAFALNLAINASEYNKGVAFFSLEMPKEQLVQRILSATSKVDSNSLRNAKGLTPETWKRIFASGESIANMNIVIDDSPGLNVLQLQSKLRKMKRDFKIDICIIDYLQLVSSISSRFESRQNEVAAISRQLKKIARELDMPIICLSQLSRRVESREQKIPLMSDLRDSGAIEQDADIIMFLYRDAYYENKNANFDSAGTTDETDVIISKHRNGPTGTIKVNFMRNYGKFQEQSKK</sequence>
<organism evidence="14 15">
    <name type="scientific">Spiroplasma litorale</name>
    <dbReference type="NCBI Taxonomy" id="216942"/>
    <lineage>
        <taxon>Bacteria</taxon>
        <taxon>Bacillati</taxon>
        <taxon>Mycoplasmatota</taxon>
        <taxon>Mollicutes</taxon>
        <taxon>Entomoplasmatales</taxon>
        <taxon>Spiroplasmataceae</taxon>
        <taxon>Spiroplasma</taxon>
    </lineage>
</organism>
<dbReference type="GO" id="GO:0005829">
    <property type="term" value="C:cytosol"/>
    <property type="evidence" value="ECO:0007669"/>
    <property type="project" value="TreeGrafter"/>
</dbReference>
<dbReference type="GO" id="GO:0006269">
    <property type="term" value="P:DNA replication, synthesis of primer"/>
    <property type="evidence" value="ECO:0007669"/>
    <property type="project" value="UniProtKB-UniRule"/>
</dbReference>
<dbReference type="PANTHER" id="PTHR30153">
    <property type="entry name" value="REPLICATIVE DNA HELICASE DNAB"/>
    <property type="match status" value="1"/>
</dbReference>
<dbReference type="GO" id="GO:0043139">
    <property type="term" value="F:5'-3' DNA helicase activity"/>
    <property type="evidence" value="ECO:0007669"/>
    <property type="project" value="UniProtKB-EC"/>
</dbReference>
<dbReference type="InterPro" id="IPR027417">
    <property type="entry name" value="P-loop_NTPase"/>
</dbReference>
<evidence type="ECO:0000256" key="7">
    <source>
        <dbReference type="ARBA" id="ARBA00022840"/>
    </source>
</evidence>
<comment type="catalytic activity">
    <reaction evidence="10 12">
        <text>ATP + H2O = ADP + phosphate + H(+)</text>
        <dbReference type="Rhea" id="RHEA:13065"/>
        <dbReference type="ChEBI" id="CHEBI:15377"/>
        <dbReference type="ChEBI" id="CHEBI:15378"/>
        <dbReference type="ChEBI" id="CHEBI:30616"/>
        <dbReference type="ChEBI" id="CHEBI:43474"/>
        <dbReference type="ChEBI" id="CHEBI:456216"/>
        <dbReference type="EC" id="5.6.2.3"/>
    </reaction>
</comment>
<dbReference type="GO" id="GO:0003677">
    <property type="term" value="F:DNA binding"/>
    <property type="evidence" value="ECO:0007669"/>
    <property type="project" value="UniProtKB-UniRule"/>
</dbReference>
<protein>
    <recommendedName>
        <fullName evidence="11 12">Replicative DNA helicase</fullName>
        <ecNumber evidence="11 12">5.6.2.3</ecNumber>
    </recommendedName>
</protein>
<feature type="domain" description="SF4 helicase" evidence="13">
    <location>
        <begin position="180"/>
        <end position="451"/>
    </location>
</feature>
<dbReference type="Proteomes" id="UP000067476">
    <property type="component" value="Chromosome"/>
</dbReference>
<gene>
    <name evidence="14" type="primary">dnaC</name>
    <name evidence="14" type="ORF">SLITO_v1c00240</name>
</gene>
<name>A0A0K1W0Q5_9MOLU</name>
<dbReference type="EC" id="5.6.2.3" evidence="11 12"/>
<evidence type="ECO:0000259" key="13">
    <source>
        <dbReference type="PROSITE" id="PS51199"/>
    </source>
</evidence>
<accession>A0A0K1W0Q5</accession>
<dbReference type="FunFam" id="3.40.50.300:FF:000351">
    <property type="entry name" value="Replicative DNA helicase"/>
    <property type="match status" value="1"/>
</dbReference>
<dbReference type="STRING" id="216942.SLITO_v1c00240"/>
<evidence type="ECO:0000256" key="10">
    <source>
        <dbReference type="ARBA" id="ARBA00048954"/>
    </source>
</evidence>
<keyword evidence="3 12" id="KW-0235">DNA replication</keyword>
<keyword evidence="5 12" id="KW-0378">Hydrolase</keyword>
<dbReference type="GO" id="GO:1990077">
    <property type="term" value="C:primosome complex"/>
    <property type="evidence" value="ECO:0007669"/>
    <property type="project" value="UniProtKB-UniRule"/>
</dbReference>
<dbReference type="OrthoDB" id="9773982at2"/>
<dbReference type="NCBIfam" id="TIGR00665">
    <property type="entry name" value="DnaB"/>
    <property type="match status" value="1"/>
</dbReference>
<dbReference type="SUPFAM" id="SSF48024">
    <property type="entry name" value="N-terminal domain of DnaB helicase"/>
    <property type="match status" value="1"/>
</dbReference>
<dbReference type="InterPro" id="IPR007694">
    <property type="entry name" value="DNA_helicase_DnaB-like_C"/>
</dbReference>
<evidence type="ECO:0000313" key="15">
    <source>
        <dbReference type="Proteomes" id="UP000067476"/>
    </source>
</evidence>
<keyword evidence="7 12" id="KW-0067">ATP-binding</keyword>
<evidence type="ECO:0000256" key="6">
    <source>
        <dbReference type="ARBA" id="ARBA00022806"/>
    </source>
</evidence>
<keyword evidence="4 12" id="KW-0547">Nucleotide-binding</keyword>
<dbReference type="PANTHER" id="PTHR30153:SF2">
    <property type="entry name" value="REPLICATIVE DNA HELICASE"/>
    <property type="match status" value="1"/>
</dbReference>
<dbReference type="InterPro" id="IPR007692">
    <property type="entry name" value="DNA_helicase_DnaB"/>
</dbReference>
<keyword evidence="6 12" id="KW-0347">Helicase</keyword>
<comment type="similarity">
    <text evidence="1 12">Belongs to the helicase family. DnaB subfamily.</text>
</comment>
<comment type="function">
    <text evidence="12">The main replicative DNA helicase, it participates in initiation and elongation during chromosome replication. Travels ahead of the DNA replisome, separating dsDNA into templates for DNA synthesis. A processive ATP-dependent 5'-3' DNA helicase it has DNA-dependent ATPase activity.</text>
</comment>
<keyword evidence="8 12" id="KW-0238">DNA-binding</keyword>
<dbReference type="InterPro" id="IPR007693">
    <property type="entry name" value="DNA_helicase_DnaB-like_N"/>
</dbReference>
<dbReference type="PATRIC" id="fig|216942.3.peg.24"/>
<dbReference type="InterPro" id="IPR016136">
    <property type="entry name" value="DNA_helicase_N/primase_C"/>
</dbReference>
<keyword evidence="2 12" id="KW-0639">Primosome</keyword>
<keyword evidence="15" id="KW-1185">Reference proteome</keyword>
<dbReference type="EMBL" id="CP012357">
    <property type="protein sequence ID" value="AKX33692.1"/>
    <property type="molecule type" value="Genomic_DNA"/>
</dbReference>
<dbReference type="Pfam" id="PF00772">
    <property type="entry name" value="DnaB"/>
    <property type="match status" value="1"/>
</dbReference>
<dbReference type="KEGG" id="sll:SLITO_v1c00240"/>
<dbReference type="Gene3D" id="1.10.860.10">
    <property type="entry name" value="DNAb Helicase, Chain A"/>
    <property type="match status" value="1"/>
</dbReference>
<proteinExistence type="inferred from homology"/>
<evidence type="ECO:0000256" key="8">
    <source>
        <dbReference type="ARBA" id="ARBA00023125"/>
    </source>
</evidence>
<dbReference type="GO" id="GO:0005524">
    <property type="term" value="F:ATP binding"/>
    <property type="evidence" value="ECO:0007669"/>
    <property type="project" value="UniProtKB-UniRule"/>
</dbReference>
<evidence type="ECO:0000256" key="4">
    <source>
        <dbReference type="ARBA" id="ARBA00022741"/>
    </source>
</evidence>
<dbReference type="InterPro" id="IPR036185">
    <property type="entry name" value="DNA_heli_DnaB-like_N_sf"/>
</dbReference>
<evidence type="ECO:0000256" key="9">
    <source>
        <dbReference type="ARBA" id="ARBA00023235"/>
    </source>
</evidence>
<dbReference type="Pfam" id="PF03796">
    <property type="entry name" value="DnaB_C"/>
    <property type="match status" value="1"/>
</dbReference>
<keyword evidence="9" id="KW-0413">Isomerase</keyword>
<dbReference type="RefSeq" id="WP_075057793.1">
    <property type="nucleotide sequence ID" value="NZ_CP012357.1"/>
</dbReference>
<evidence type="ECO:0000256" key="5">
    <source>
        <dbReference type="ARBA" id="ARBA00022801"/>
    </source>
</evidence>
<dbReference type="SUPFAM" id="SSF52540">
    <property type="entry name" value="P-loop containing nucleoside triphosphate hydrolases"/>
    <property type="match status" value="1"/>
</dbReference>
<dbReference type="Gene3D" id="3.40.50.300">
    <property type="entry name" value="P-loop containing nucleotide triphosphate hydrolases"/>
    <property type="match status" value="1"/>
</dbReference>